<dbReference type="PROSITE" id="PS00216">
    <property type="entry name" value="SUGAR_TRANSPORT_1"/>
    <property type="match status" value="1"/>
</dbReference>
<evidence type="ECO:0000259" key="6">
    <source>
        <dbReference type="PROSITE" id="PS50850"/>
    </source>
</evidence>
<protein>
    <recommendedName>
        <fullName evidence="6">Major facilitator superfamily (MFS) profile domain-containing protein</fullName>
    </recommendedName>
</protein>
<dbReference type="InterPro" id="IPR005828">
    <property type="entry name" value="MFS_sugar_transport-like"/>
</dbReference>
<dbReference type="InterPro" id="IPR005829">
    <property type="entry name" value="Sugar_transporter_CS"/>
</dbReference>
<evidence type="ECO:0000256" key="2">
    <source>
        <dbReference type="ARBA" id="ARBA00022692"/>
    </source>
</evidence>
<evidence type="ECO:0000256" key="1">
    <source>
        <dbReference type="ARBA" id="ARBA00004141"/>
    </source>
</evidence>
<dbReference type="InterPro" id="IPR036259">
    <property type="entry name" value="MFS_trans_sf"/>
</dbReference>
<keyword evidence="8" id="KW-1185">Reference proteome</keyword>
<dbReference type="InterPro" id="IPR020846">
    <property type="entry name" value="MFS_dom"/>
</dbReference>
<keyword evidence="4 5" id="KW-0472">Membrane</keyword>
<reference evidence="7 8" key="1">
    <citation type="submission" date="2020-04" db="EMBL/GenBank/DDBJ databases">
        <authorList>
            <person name="Laetsch R D."/>
            <person name="Stevens L."/>
            <person name="Kumar S."/>
            <person name="Blaxter L. M."/>
        </authorList>
    </citation>
    <scope>NUCLEOTIDE SEQUENCE [LARGE SCALE GENOMIC DNA]</scope>
</reference>
<dbReference type="Gene3D" id="1.20.1250.20">
    <property type="entry name" value="MFS general substrate transporter like domains"/>
    <property type="match status" value="1"/>
</dbReference>
<dbReference type="Proteomes" id="UP000494206">
    <property type="component" value="Unassembled WGS sequence"/>
</dbReference>
<name>A0A8S1FCN6_9PELO</name>
<gene>
    <name evidence="7" type="ORF">CBOVIS_LOCUS12020</name>
</gene>
<dbReference type="Pfam" id="PF00083">
    <property type="entry name" value="Sugar_tr"/>
    <property type="match status" value="1"/>
</dbReference>
<dbReference type="EMBL" id="CADEPM010000010">
    <property type="protein sequence ID" value="CAB3410501.1"/>
    <property type="molecule type" value="Genomic_DNA"/>
</dbReference>
<dbReference type="GO" id="GO:0016020">
    <property type="term" value="C:membrane"/>
    <property type="evidence" value="ECO:0007669"/>
    <property type="project" value="UniProtKB-SubCell"/>
</dbReference>
<dbReference type="PANTHER" id="PTHR24064">
    <property type="entry name" value="SOLUTE CARRIER FAMILY 22 MEMBER"/>
    <property type="match status" value="1"/>
</dbReference>
<evidence type="ECO:0000256" key="3">
    <source>
        <dbReference type="ARBA" id="ARBA00022989"/>
    </source>
</evidence>
<accession>A0A8S1FCN6</accession>
<feature type="transmembrane region" description="Helical" evidence="5">
    <location>
        <begin position="205"/>
        <end position="224"/>
    </location>
</feature>
<feature type="transmembrane region" description="Helical" evidence="5">
    <location>
        <begin position="433"/>
        <end position="452"/>
    </location>
</feature>
<dbReference type="PROSITE" id="PS50850">
    <property type="entry name" value="MFS"/>
    <property type="match status" value="1"/>
</dbReference>
<feature type="transmembrane region" description="Helical" evidence="5">
    <location>
        <begin position="145"/>
        <end position="165"/>
    </location>
</feature>
<feature type="transmembrane region" description="Helical" evidence="5">
    <location>
        <begin position="343"/>
        <end position="364"/>
    </location>
</feature>
<evidence type="ECO:0000256" key="5">
    <source>
        <dbReference type="SAM" id="Phobius"/>
    </source>
</evidence>
<feature type="transmembrane region" description="Helical" evidence="5">
    <location>
        <begin position="120"/>
        <end position="139"/>
    </location>
</feature>
<feature type="transmembrane region" description="Helical" evidence="5">
    <location>
        <begin position="396"/>
        <end position="421"/>
    </location>
</feature>
<evidence type="ECO:0000313" key="7">
    <source>
        <dbReference type="EMBL" id="CAB3410501.1"/>
    </source>
</evidence>
<dbReference type="SUPFAM" id="SSF103473">
    <property type="entry name" value="MFS general substrate transporter"/>
    <property type="match status" value="1"/>
</dbReference>
<dbReference type="AlphaFoldDB" id="A0A8S1FCN6"/>
<feature type="transmembrane region" description="Helical" evidence="5">
    <location>
        <begin position="230"/>
        <end position="249"/>
    </location>
</feature>
<keyword evidence="3 5" id="KW-1133">Transmembrane helix</keyword>
<dbReference type="OrthoDB" id="3936150at2759"/>
<evidence type="ECO:0000313" key="8">
    <source>
        <dbReference type="Proteomes" id="UP000494206"/>
    </source>
</evidence>
<proteinExistence type="predicted"/>
<feature type="domain" description="Major facilitator superfamily (MFS) profile" evidence="6">
    <location>
        <begin position="58"/>
        <end position="479"/>
    </location>
</feature>
<sequence>MSTVSEVDEIELNGVTSNADENLLDSEEKKCQPTPTHKSVDELIDGLWRKKPISPFAMLSASSGTASIYSLCFTFMVESSHDICQDGLTNNDCVANALSASDLWDISGDYAYRRAIMQGAYFIGQLFSSYICGILADIVGRVPVYRASIVINILSGILMCFAGSWKFYAWVKFFGGLSHSGLYSVGSVIGFETNCSQYRRHVSTFANIASAIGGIVLAILAYFFVNFHDLHIAIAIISGILILSFVYTIESPRWLITKGKLDEAQKVLNAIARKNGTTLPDDWRSLLEVPNTSSNSSSAIMIEPFRNVKILKQFLPCLLMWFNTTMSFYGITMKSDIGGGYPFFTFGLLHTVDIIAQLFLLFFIDKIGRKVFYSFSTISFALLLFINWLTKDYVSVTISIANIVAAKFCVSISYTILSTFTSELFPTLIRNTILGYCSAFARVGAIASTFLVDIKVMVFMSLISAILTSCALYFLPETLGQKLPDSVSETKNENDQNDA</sequence>
<comment type="subcellular location">
    <subcellularLocation>
        <location evidence="1">Membrane</location>
        <topology evidence="1">Multi-pass membrane protein</topology>
    </subcellularLocation>
</comment>
<comment type="caution">
    <text evidence="7">The sequence shown here is derived from an EMBL/GenBank/DDBJ whole genome shotgun (WGS) entry which is preliminary data.</text>
</comment>
<evidence type="ECO:0000256" key="4">
    <source>
        <dbReference type="ARBA" id="ARBA00023136"/>
    </source>
</evidence>
<feature type="transmembrane region" description="Helical" evidence="5">
    <location>
        <begin position="314"/>
        <end position="331"/>
    </location>
</feature>
<organism evidence="7 8">
    <name type="scientific">Caenorhabditis bovis</name>
    <dbReference type="NCBI Taxonomy" id="2654633"/>
    <lineage>
        <taxon>Eukaryota</taxon>
        <taxon>Metazoa</taxon>
        <taxon>Ecdysozoa</taxon>
        <taxon>Nematoda</taxon>
        <taxon>Chromadorea</taxon>
        <taxon>Rhabditida</taxon>
        <taxon>Rhabditina</taxon>
        <taxon>Rhabditomorpha</taxon>
        <taxon>Rhabditoidea</taxon>
        <taxon>Rhabditidae</taxon>
        <taxon>Peloderinae</taxon>
        <taxon>Caenorhabditis</taxon>
    </lineage>
</organism>
<keyword evidence="2 5" id="KW-0812">Transmembrane</keyword>
<feature type="transmembrane region" description="Helical" evidence="5">
    <location>
        <begin position="458"/>
        <end position="475"/>
    </location>
</feature>
<feature type="transmembrane region" description="Helical" evidence="5">
    <location>
        <begin position="371"/>
        <end position="390"/>
    </location>
</feature>
<dbReference type="GO" id="GO:0022857">
    <property type="term" value="F:transmembrane transporter activity"/>
    <property type="evidence" value="ECO:0007669"/>
    <property type="project" value="InterPro"/>
</dbReference>